<dbReference type="EMBL" id="LAZR01022119">
    <property type="protein sequence ID" value="KKL82977.1"/>
    <property type="molecule type" value="Genomic_DNA"/>
</dbReference>
<dbReference type="AlphaFoldDB" id="A0A0F9I6C1"/>
<reference evidence="1" key="1">
    <citation type="journal article" date="2015" name="Nature">
        <title>Complex archaea that bridge the gap between prokaryotes and eukaryotes.</title>
        <authorList>
            <person name="Spang A."/>
            <person name="Saw J.H."/>
            <person name="Jorgensen S.L."/>
            <person name="Zaremba-Niedzwiedzka K."/>
            <person name="Martijn J."/>
            <person name="Lind A.E."/>
            <person name="van Eijk R."/>
            <person name="Schleper C."/>
            <person name="Guy L."/>
            <person name="Ettema T.J."/>
        </authorList>
    </citation>
    <scope>NUCLEOTIDE SEQUENCE</scope>
</reference>
<sequence length="76" mass="9035">MILIVKFVSFVRFLRKSSRLCFWPVTLPRELSYGLRIDERQLFMRLYAEKPDMKYTPEMPSLNGFLCYNDCSSKTG</sequence>
<evidence type="ECO:0000313" key="1">
    <source>
        <dbReference type="EMBL" id="KKL82977.1"/>
    </source>
</evidence>
<protein>
    <submittedName>
        <fullName evidence="1">Uncharacterized protein</fullName>
    </submittedName>
</protein>
<accession>A0A0F9I6C1</accession>
<name>A0A0F9I6C1_9ZZZZ</name>
<proteinExistence type="predicted"/>
<gene>
    <name evidence="1" type="ORF">LCGC14_1979350</name>
</gene>
<organism evidence="1">
    <name type="scientific">marine sediment metagenome</name>
    <dbReference type="NCBI Taxonomy" id="412755"/>
    <lineage>
        <taxon>unclassified sequences</taxon>
        <taxon>metagenomes</taxon>
        <taxon>ecological metagenomes</taxon>
    </lineage>
</organism>
<comment type="caution">
    <text evidence="1">The sequence shown here is derived from an EMBL/GenBank/DDBJ whole genome shotgun (WGS) entry which is preliminary data.</text>
</comment>